<reference evidence="1 2" key="1">
    <citation type="submission" date="2018-06" db="EMBL/GenBank/DDBJ databases">
        <authorList>
            <consortium name="Pathogen Informatics"/>
            <person name="Doyle S."/>
        </authorList>
    </citation>
    <scope>NUCLEOTIDE SEQUENCE [LARGE SCALE GENOMIC DNA]</scope>
    <source>
        <strain evidence="1 2">NCTC8297</strain>
    </source>
</reference>
<protein>
    <submittedName>
        <fullName evidence="1">Uncharacterized protein</fullName>
    </submittedName>
</protein>
<organism evidence="1 2">
    <name type="scientific">Salmonella enterica subsp. arizonae</name>
    <dbReference type="NCBI Taxonomy" id="59203"/>
    <lineage>
        <taxon>Bacteria</taxon>
        <taxon>Pseudomonadati</taxon>
        <taxon>Pseudomonadota</taxon>
        <taxon>Gammaproteobacteria</taxon>
        <taxon>Enterobacterales</taxon>
        <taxon>Enterobacteriaceae</taxon>
        <taxon>Salmonella</taxon>
    </lineage>
</organism>
<dbReference type="EMBL" id="UGXG01000002">
    <property type="protein sequence ID" value="SUG49273.1"/>
    <property type="molecule type" value="Genomic_DNA"/>
</dbReference>
<accession>A0A379TG30</accession>
<proteinExistence type="predicted"/>
<dbReference type="Proteomes" id="UP000254741">
    <property type="component" value="Unassembled WGS sequence"/>
</dbReference>
<gene>
    <name evidence="1" type="ORF">NCTC8297_04602</name>
</gene>
<sequence length="159" mass="17650">MGNTATVHGSGKTGMQAKGIKASHVSGTRLYFHADSETFLAVDGDELEQESNALNSLLGHQVDTQMRIDDLTLQCTRLNWGQISERTALQTQIQQEAQRLDDLNKQLKVKLTTLSATEELPKTTLLDNSSKSAVGLMELIEVRGWHERCSLHLCPFRSN</sequence>
<evidence type="ECO:0000313" key="1">
    <source>
        <dbReference type="EMBL" id="SUG49273.1"/>
    </source>
</evidence>
<dbReference type="AlphaFoldDB" id="A0A379TG30"/>
<evidence type="ECO:0000313" key="2">
    <source>
        <dbReference type="Proteomes" id="UP000254741"/>
    </source>
</evidence>
<name>A0A379TG30_SALER</name>